<keyword evidence="4 8" id="KW-0808">Transferase</keyword>
<accession>A0ABV5SL78</accession>
<protein>
    <submittedName>
        <fullName evidence="8">Class I SAM-dependent methyltransferase</fullName>
        <ecNumber evidence="8">2.1.1.172</ecNumber>
        <ecNumber evidence="8">2.1.1.174</ecNumber>
    </submittedName>
</protein>
<dbReference type="Proteomes" id="UP001589667">
    <property type="component" value="Unassembled WGS sequence"/>
</dbReference>
<evidence type="ECO:0000313" key="9">
    <source>
        <dbReference type="Proteomes" id="UP001589667"/>
    </source>
</evidence>
<evidence type="ECO:0000256" key="1">
    <source>
        <dbReference type="ARBA" id="ARBA00022490"/>
    </source>
</evidence>
<keyword evidence="3 8" id="KW-0489">Methyltransferase</keyword>
<evidence type="ECO:0000313" key="8">
    <source>
        <dbReference type="EMBL" id="MFB9640922.1"/>
    </source>
</evidence>
<keyword evidence="2" id="KW-0698">rRNA processing</keyword>
<dbReference type="CDD" id="cd02440">
    <property type="entry name" value="AdoMet_MTases"/>
    <property type="match status" value="1"/>
</dbReference>
<dbReference type="Gene3D" id="3.40.50.150">
    <property type="entry name" value="Vaccinia Virus protein VP39"/>
    <property type="match status" value="2"/>
</dbReference>
<feature type="domain" description="Methyltransferase small" evidence="6">
    <location>
        <begin position="208"/>
        <end position="378"/>
    </location>
</feature>
<evidence type="ECO:0000259" key="7">
    <source>
        <dbReference type="Pfam" id="PF26049"/>
    </source>
</evidence>
<dbReference type="PANTHER" id="PTHR47816">
    <property type="entry name" value="RIBOSOMAL RNA SMALL SUBUNIT METHYLTRANSFERASE C"/>
    <property type="match status" value="1"/>
</dbReference>
<dbReference type="PANTHER" id="PTHR47816:SF5">
    <property type="entry name" value="RIBOSOMAL RNA LARGE SUBUNIT METHYLTRANSFERASE G"/>
    <property type="match status" value="1"/>
</dbReference>
<dbReference type="InterPro" id="IPR007848">
    <property type="entry name" value="Small_mtfrase_dom"/>
</dbReference>
<dbReference type="SUPFAM" id="SSF53335">
    <property type="entry name" value="S-adenosyl-L-methionine-dependent methyltransferases"/>
    <property type="match status" value="1"/>
</dbReference>
<sequence>MPFDFGALRRYPDVEGQGLEASDAADRLLLDVAAERASSTAPQPAPDEIVVVDDAYGAIALAAAERFGATAARPIRVHQDLVTGERALAANAERLALGDEVVSMPLAPELVAGARLVLVRLPRSLDRLDELSELVAGHAASEVVIVAAGRLKHMTPAMNEVLGRHFGRVDVSLARQKSRALTASEARPAARASHPGWPRRQRHEAEGLEVVAHGGVFAGTGIDIGTRFLLRQLGEAVPDATRAVDLACGTGIVAAGLASARPGIVVVATDRSAAAVASARLTAEANGVADRVEAKQADGLEHFADASERLIVLNPPFHSESAISTGIAAHLFADAGRVLAPGGELWCVWNSHLRYRPLLERTVGPTRQIARNPKFTITASVRAA</sequence>
<dbReference type="EC" id="2.1.1.172" evidence="8"/>
<organism evidence="8 9">
    <name type="scientific">Agromyces lapidis</name>
    <dbReference type="NCBI Taxonomy" id="279574"/>
    <lineage>
        <taxon>Bacteria</taxon>
        <taxon>Bacillati</taxon>
        <taxon>Actinomycetota</taxon>
        <taxon>Actinomycetes</taxon>
        <taxon>Micrococcales</taxon>
        <taxon>Microbacteriaceae</taxon>
        <taxon>Agromyces</taxon>
    </lineage>
</organism>
<feature type="region of interest" description="Disordered" evidence="5">
    <location>
        <begin position="180"/>
        <end position="202"/>
    </location>
</feature>
<dbReference type="Pfam" id="PF05175">
    <property type="entry name" value="MTS"/>
    <property type="match status" value="1"/>
</dbReference>
<dbReference type="RefSeq" id="WP_157423672.1">
    <property type="nucleotide sequence ID" value="NZ_BAAANI010000008.1"/>
</dbReference>
<dbReference type="Pfam" id="PF26049">
    <property type="entry name" value="RLMG_N"/>
    <property type="match status" value="1"/>
</dbReference>
<evidence type="ECO:0000256" key="4">
    <source>
        <dbReference type="ARBA" id="ARBA00022679"/>
    </source>
</evidence>
<dbReference type="InterPro" id="IPR002052">
    <property type="entry name" value="DNA_methylase_N6_adenine_CS"/>
</dbReference>
<dbReference type="EMBL" id="JBHMBL010000001">
    <property type="protein sequence ID" value="MFB9640922.1"/>
    <property type="molecule type" value="Genomic_DNA"/>
</dbReference>
<proteinExistence type="predicted"/>
<name>A0ABV5SL78_9MICO</name>
<comment type="caution">
    <text evidence="8">The sequence shown here is derived from an EMBL/GenBank/DDBJ whole genome shotgun (WGS) entry which is preliminary data.</text>
</comment>
<dbReference type="InterPro" id="IPR046977">
    <property type="entry name" value="RsmC/RlmG"/>
</dbReference>
<dbReference type="EC" id="2.1.1.174" evidence="8"/>
<gene>
    <name evidence="8" type="ORF">ACFFQV_01350</name>
</gene>
<evidence type="ECO:0000259" key="6">
    <source>
        <dbReference type="Pfam" id="PF05175"/>
    </source>
</evidence>
<feature type="domain" description="RlmG N-terminal" evidence="7">
    <location>
        <begin position="7"/>
        <end position="184"/>
    </location>
</feature>
<dbReference type="PROSITE" id="PS00092">
    <property type="entry name" value="N6_MTASE"/>
    <property type="match status" value="1"/>
</dbReference>
<keyword evidence="9" id="KW-1185">Reference proteome</keyword>
<evidence type="ECO:0000256" key="2">
    <source>
        <dbReference type="ARBA" id="ARBA00022552"/>
    </source>
</evidence>
<dbReference type="InterPro" id="IPR029063">
    <property type="entry name" value="SAM-dependent_MTases_sf"/>
</dbReference>
<dbReference type="InterPro" id="IPR058679">
    <property type="entry name" value="RlmG_N"/>
</dbReference>
<reference evidence="8 9" key="1">
    <citation type="submission" date="2024-09" db="EMBL/GenBank/DDBJ databases">
        <authorList>
            <person name="Sun Q."/>
            <person name="Mori K."/>
        </authorList>
    </citation>
    <scope>NUCLEOTIDE SEQUENCE [LARGE SCALE GENOMIC DNA]</scope>
    <source>
        <strain evidence="8 9">JCM 14321</strain>
    </source>
</reference>
<dbReference type="GO" id="GO:0052914">
    <property type="term" value="F:16S rRNA (guanine(1207)-N(2))-methyltransferase activity"/>
    <property type="evidence" value="ECO:0007669"/>
    <property type="project" value="UniProtKB-EC"/>
</dbReference>
<keyword evidence="1" id="KW-0963">Cytoplasm</keyword>
<evidence type="ECO:0000256" key="5">
    <source>
        <dbReference type="SAM" id="MobiDB-lite"/>
    </source>
</evidence>
<dbReference type="GO" id="GO:0052916">
    <property type="term" value="F:23S rRNA (guanine(1835)-N(2))-methyltransferase activity"/>
    <property type="evidence" value="ECO:0007669"/>
    <property type="project" value="UniProtKB-EC"/>
</dbReference>
<evidence type="ECO:0000256" key="3">
    <source>
        <dbReference type="ARBA" id="ARBA00022603"/>
    </source>
</evidence>